<evidence type="ECO:0000313" key="2">
    <source>
        <dbReference type="EMBL" id="KAG7395684.1"/>
    </source>
</evidence>
<reference evidence="2" key="1">
    <citation type="submission" date="2021-02" db="EMBL/GenBank/DDBJ databases">
        <authorList>
            <person name="Palmer J.M."/>
        </authorList>
    </citation>
    <scope>NUCLEOTIDE SEQUENCE</scope>
    <source>
        <strain evidence="2">SCRP23</strain>
    </source>
</reference>
<dbReference type="OrthoDB" id="10067602at2759"/>
<feature type="compositionally biased region" description="Low complexity" evidence="1">
    <location>
        <begin position="17"/>
        <end position="44"/>
    </location>
</feature>
<evidence type="ECO:0000313" key="3">
    <source>
        <dbReference type="Proteomes" id="UP000693981"/>
    </source>
</evidence>
<keyword evidence="3" id="KW-1185">Reference proteome</keyword>
<name>A0A8T1WST5_9STRA</name>
<organism evidence="2 3">
    <name type="scientific">Phytophthora boehmeriae</name>
    <dbReference type="NCBI Taxonomy" id="109152"/>
    <lineage>
        <taxon>Eukaryota</taxon>
        <taxon>Sar</taxon>
        <taxon>Stramenopiles</taxon>
        <taxon>Oomycota</taxon>
        <taxon>Peronosporomycetes</taxon>
        <taxon>Peronosporales</taxon>
        <taxon>Peronosporaceae</taxon>
        <taxon>Phytophthora</taxon>
    </lineage>
</organism>
<gene>
    <name evidence="2" type="ORF">PHYBOEH_003363</name>
</gene>
<proteinExistence type="predicted"/>
<evidence type="ECO:0008006" key="4">
    <source>
        <dbReference type="Google" id="ProtNLM"/>
    </source>
</evidence>
<sequence length="331" mass="34665">MGVISVGASLGVREARSAAAAPISSASAPRRPSVVPNAASSASNGRKKPSRKRSTGSGGSKEGLSAKKRVNYALNSAKSDRPAAAATVPVSRRSCSPSAQDMVVTKVLAATAPAILATKRLEKPQGRMVQVPTTMDPQRLAPHVIGVNGGKLNAVMSQARCSISYRKPLPQENADAGQDTAADGNYSMAFMISATTNKRIEDGVQLLQAVVESTEQQLRKNESVQESSSAEIQTGDAVQVEGPAIVRDADDAPRSEEAQHRKEGLSGRHQGSESDTEKSRTHDVVSESAGGHNEGNNGRSSNGIRVEAGIQQSRHLKRKCMIPEIAAAGLC</sequence>
<protein>
    <recommendedName>
        <fullName evidence="4">K Homology domain-containing protein</fullName>
    </recommendedName>
</protein>
<feature type="region of interest" description="Disordered" evidence="1">
    <location>
        <begin position="219"/>
        <end position="304"/>
    </location>
</feature>
<dbReference type="Proteomes" id="UP000693981">
    <property type="component" value="Unassembled WGS sequence"/>
</dbReference>
<comment type="caution">
    <text evidence="2">The sequence shown here is derived from an EMBL/GenBank/DDBJ whole genome shotgun (WGS) entry which is preliminary data.</text>
</comment>
<accession>A0A8T1WST5</accession>
<dbReference type="EMBL" id="JAGDFL010000194">
    <property type="protein sequence ID" value="KAG7395684.1"/>
    <property type="molecule type" value="Genomic_DNA"/>
</dbReference>
<feature type="compositionally biased region" description="Polar residues" evidence="1">
    <location>
        <begin position="294"/>
        <end position="303"/>
    </location>
</feature>
<dbReference type="AlphaFoldDB" id="A0A8T1WST5"/>
<feature type="region of interest" description="Disordered" evidence="1">
    <location>
        <begin position="13"/>
        <end position="67"/>
    </location>
</feature>
<feature type="compositionally biased region" description="Basic and acidic residues" evidence="1">
    <location>
        <begin position="247"/>
        <end position="285"/>
    </location>
</feature>
<feature type="compositionally biased region" description="Basic residues" evidence="1">
    <location>
        <begin position="45"/>
        <end position="54"/>
    </location>
</feature>
<evidence type="ECO:0000256" key="1">
    <source>
        <dbReference type="SAM" id="MobiDB-lite"/>
    </source>
</evidence>